<accession>A0A426JZU0</accession>
<dbReference type="OrthoDB" id="4190452at2"/>
<dbReference type="RefSeq" id="WP_125089193.1">
    <property type="nucleotide sequence ID" value="NZ_RSAA01000006.1"/>
</dbReference>
<reference evidence="2 3" key="1">
    <citation type="submission" date="2018-11" db="EMBL/GenBank/DDBJ databases">
        <title>Saccharopolyspora rhizosphaerae sp. nov., an actinomycete isolated from rhizosphere soil in Thailand.</title>
        <authorList>
            <person name="Intra B."/>
            <person name="Euanorasetr J."/>
            <person name="Take A."/>
            <person name="Inahashi Y."/>
            <person name="Mori M."/>
            <person name="Panbangred W."/>
            <person name="Matsumoto A."/>
        </authorList>
    </citation>
    <scope>NUCLEOTIDE SEQUENCE [LARGE SCALE GENOMIC DNA]</scope>
    <source>
        <strain evidence="2 3">H219</strain>
    </source>
</reference>
<comment type="caution">
    <text evidence="2">The sequence shown here is derived from an EMBL/GenBank/DDBJ whole genome shotgun (WGS) entry which is preliminary data.</text>
</comment>
<feature type="domain" description="DUF6292" evidence="1">
    <location>
        <begin position="14"/>
        <end position="100"/>
    </location>
</feature>
<sequence>MDMKVSVVSGLVNYVRSVTEGLDDEVGTVDLDVESGLATVIVVLNSRVPTLAELPLLLTWDEVSGWALRVAVDGEGETTPVAYLDEDVLPEPVRVQLFLRAATSGDNPGSLFAPAFRLPNAPDDLESRLEKFPELEH</sequence>
<protein>
    <recommendedName>
        <fullName evidence="1">DUF6292 domain-containing protein</fullName>
    </recommendedName>
</protein>
<organism evidence="2 3">
    <name type="scientific">Saccharopolyspora rhizosphaerae</name>
    <dbReference type="NCBI Taxonomy" id="2492662"/>
    <lineage>
        <taxon>Bacteria</taxon>
        <taxon>Bacillati</taxon>
        <taxon>Actinomycetota</taxon>
        <taxon>Actinomycetes</taxon>
        <taxon>Pseudonocardiales</taxon>
        <taxon>Pseudonocardiaceae</taxon>
        <taxon>Saccharopolyspora</taxon>
    </lineage>
</organism>
<dbReference type="Pfam" id="PF19809">
    <property type="entry name" value="DUF6292"/>
    <property type="match status" value="1"/>
</dbReference>
<proteinExistence type="predicted"/>
<keyword evidence="3" id="KW-1185">Reference proteome</keyword>
<dbReference type="AlphaFoldDB" id="A0A426JZU0"/>
<evidence type="ECO:0000313" key="2">
    <source>
        <dbReference type="EMBL" id="RRO18694.1"/>
    </source>
</evidence>
<gene>
    <name evidence="2" type="ORF">EIL87_06155</name>
</gene>
<dbReference type="EMBL" id="RSAA01000006">
    <property type="protein sequence ID" value="RRO18694.1"/>
    <property type="molecule type" value="Genomic_DNA"/>
</dbReference>
<evidence type="ECO:0000313" key="3">
    <source>
        <dbReference type="Proteomes" id="UP000274515"/>
    </source>
</evidence>
<evidence type="ECO:0000259" key="1">
    <source>
        <dbReference type="Pfam" id="PF19809"/>
    </source>
</evidence>
<dbReference type="InterPro" id="IPR046259">
    <property type="entry name" value="DUF6292"/>
</dbReference>
<name>A0A426JZU0_9PSEU</name>
<dbReference type="Proteomes" id="UP000274515">
    <property type="component" value="Unassembled WGS sequence"/>
</dbReference>